<sequence>MKQDAGYAGIDTFRIIAAFLVVAIHTYPLVSVSETGDFILTRILGRVAVPFFFMATGFFLLPRYMDEKRGDRGSLAKFFVKSCKLYGMAILLFLPVNVYAGYFETTPLLPNLLKDIFFDGTFYHLWYLPATILGAGLVYLLLRSCKTGVVALIAGLLYMIGLGGDSYYGLTSQVPLFAQFYDVLFSFSDYTRNGLFFAPVFLLLGGLIARQTSGFGLRESMGGLAVSLLLLLAEGLLLHHFSLQRHDSMYVMLLPCMFFLFQSLLLWRGKSSRSLRTISMIVYIIHPLAIIVVRGFAKIAKMQPLLIENSIVHYVAVAALSFAGAILLTKLLQRKRERKIV</sequence>
<evidence type="ECO:0000256" key="3">
    <source>
        <dbReference type="ARBA" id="ARBA00022475"/>
    </source>
</evidence>
<feature type="transmembrane region" description="Helical" evidence="7">
    <location>
        <begin position="43"/>
        <end position="64"/>
    </location>
</feature>
<keyword evidence="5 7" id="KW-1133">Transmembrane helix</keyword>
<feature type="transmembrane region" description="Helical" evidence="7">
    <location>
        <begin position="12"/>
        <end position="31"/>
    </location>
</feature>
<evidence type="ECO:0000256" key="5">
    <source>
        <dbReference type="ARBA" id="ARBA00022989"/>
    </source>
</evidence>
<name>M8DAE4_9BACL</name>
<evidence type="ECO:0000256" key="4">
    <source>
        <dbReference type="ARBA" id="ARBA00022692"/>
    </source>
</evidence>
<dbReference type="GO" id="GO:0009246">
    <property type="term" value="P:enterobacterial common antigen biosynthetic process"/>
    <property type="evidence" value="ECO:0007669"/>
    <property type="project" value="TreeGrafter"/>
</dbReference>
<evidence type="ECO:0000256" key="6">
    <source>
        <dbReference type="ARBA" id="ARBA00023136"/>
    </source>
</evidence>
<keyword evidence="6 7" id="KW-0472">Membrane</keyword>
<gene>
    <name evidence="9" type="ORF">I532_10687</name>
</gene>
<dbReference type="STRING" id="1300222.I532_10687"/>
<dbReference type="EMBL" id="APBN01000003">
    <property type="protein sequence ID" value="EMT53239.1"/>
    <property type="molecule type" value="Genomic_DNA"/>
</dbReference>
<feature type="transmembrane region" description="Helical" evidence="7">
    <location>
        <begin position="190"/>
        <end position="209"/>
    </location>
</feature>
<organism evidence="9 10">
    <name type="scientific">Brevibacillus borstelensis AK1</name>
    <dbReference type="NCBI Taxonomy" id="1300222"/>
    <lineage>
        <taxon>Bacteria</taxon>
        <taxon>Bacillati</taxon>
        <taxon>Bacillota</taxon>
        <taxon>Bacilli</taxon>
        <taxon>Bacillales</taxon>
        <taxon>Paenibacillaceae</taxon>
        <taxon>Brevibacillus</taxon>
    </lineage>
</organism>
<dbReference type="GO" id="GO:0016413">
    <property type="term" value="F:O-acetyltransferase activity"/>
    <property type="evidence" value="ECO:0007669"/>
    <property type="project" value="TreeGrafter"/>
</dbReference>
<evidence type="ECO:0000259" key="8">
    <source>
        <dbReference type="Pfam" id="PF01757"/>
    </source>
</evidence>
<dbReference type="Proteomes" id="UP000012081">
    <property type="component" value="Unassembled WGS sequence"/>
</dbReference>
<feature type="transmembrane region" description="Helical" evidence="7">
    <location>
        <begin position="85"/>
        <end position="103"/>
    </location>
</feature>
<comment type="subcellular location">
    <subcellularLocation>
        <location evidence="1">Cell membrane</location>
        <topology evidence="1">Multi-pass membrane protein</topology>
    </subcellularLocation>
</comment>
<evidence type="ECO:0000313" key="9">
    <source>
        <dbReference type="EMBL" id="EMT53239.1"/>
    </source>
</evidence>
<dbReference type="PANTHER" id="PTHR40074">
    <property type="entry name" value="O-ACETYLTRANSFERASE WECH"/>
    <property type="match status" value="1"/>
</dbReference>
<evidence type="ECO:0000256" key="1">
    <source>
        <dbReference type="ARBA" id="ARBA00004651"/>
    </source>
</evidence>
<feature type="transmembrane region" description="Helical" evidence="7">
    <location>
        <begin position="123"/>
        <end position="142"/>
    </location>
</feature>
<dbReference type="AlphaFoldDB" id="M8DAE4"/>
<dbReference type="GO" id="GO:0005886">
    <property type="term" value="C:plasma membrane"/>
    <property type="evidence" value="ECO:0007669"/>
    <property type="project" value="UniProtKB-SubCell"/>
</dbReference>
<accession>M8DAE4</accession>
<keyword evidence="4 7" id="KW-0812">Transmembrane</keyword>
<feature type="transmembrane region" description="Helical" evidence="7">
    <location>
        <begin position="221"/>
        <end position="243"/>
    </location>
</feature>
<feature type="transmembrane region" description="Helical" evidence="7">
    <location>
        <begin position="149"/>
        <end position="170"/>
    </location>
</feature>
<comment type="caution">
    <text evidence="9">The sequence shown here is derived from an EMBL/GenBank/DDBJ whole genome shotgun (WGS) entry which is preliminary data.</text>
</comment>
<dbReference type="PANTHER" id="PTHR40074:SF2">
    <property type="entry name" value="O-ACETYLTRANSFERASE WECH"/>
    <property type="match status" value="1"/>
</dbReference>
<keyword evidence="10" id="KW-1185">Reference proteome</keyword>
<dbReference type="Pfam" id="PF01757">
    <property type="entry name" value="Acyl_transf_3"/>
    <property type="match status" value="1"/>
</dbReference>
<evidence type="ECO:0000313" key="10">
    <source>
        <dbReference type="Proteomes" id="UP000012081"/>
    </source>
</evidence>
<feature type="transmembrane region" description="Helical" evidence="7">
    <location>
        <begin position="280"/>
        <end position="299"/>
    </location>
</feature>
<comment type="similarity">
    <text evidence="2">Belongs to the acyltransferase 3 family.</text>
</comment>
<keyword evidence="3" id="KW-1003">Cell membrane</keyword>
<feature type="transmembrane region" description="Helical" evidence="7">
    <location>
        <begin position="311"/>
        <end position="332"/>
    </location>
</feature>
<dbReference type="InterPro" id="IPR002656">
    <property type="entry name" value="Acyl_transf_3_dom"/>
</dbReference>
<feature type="transmembrane region" description="Helical" evidence="7">
    <location>
        <begin position="249"/>
        <end position="268"/>
    </location>
</feature>
<evidence type="ECO:0000256" key="7">
    <source>
        <dbReference type="SAM" id="Phobius"/>
    </source>
</evidence>
<evidence type="ECO:0000256" key="2">
    <source>
        <dbReference type="ARBA" id="ARBA00007400"/>
    </source>
</evidence>
<protein>
    <submittedName>
        <fullName evidence="9">Serine/alanine racemase</fullName>
    </submittedName>
</protein>
<proteinExistence type="inferred from homology"/>
<feature type="domain" description="Acyltransferase 3" evidence="8">
    <location>
        <begin position="8"/>
        <end position="329"/>
    </location>
</feature>
<dbReference type="PATRIC" id="fig|1300222.3.peg.2216"/>
<reference evidence="9 10" key="1">
    <citation type="submission" date="2013-03" db="EMBL/GenBank/DDBJ databases">
        <title>Assembly of a new bacterial strain Brevibacillus borstelensis AK1.</title>
        <authorList>
            <person name="Rajan I."/>
            <person name="PoliReddy D."/>
            <person name="Sugumar T."/>
            <person name="Rathinam K."/>
            <person name="Alqarawi S."/>
            <person name="Khalil A.B."/>
            <person name="Sivakumar N."/>
        </authorList>
    </citation>
    <scope>NUCLEOTIDE SEQUENCE [LARGE SCALE GENOMIC DNA]</scope>
    <source>
        <strain evidence="9 10">AK1</strain>
    </source>
</reference>